<feature type="transmembrane region" description="Helical" evidence="2">
    <location>
        <begin position="82"/>
        <end position="99"/>
    </location>
</feature>
<keyword evidence="4" id="KW-1185">Reference proteome</keyword>
<keyword evidence="2" id="KW-0472">Membrane</keyword>
<protein>
    <submittedName>
        <fullName evidence="3">Uncharacterized protein</fullName>
    </submittedName>
</protein>
<evidence type="ECO:0000256" key="1">
    <source>
        <dbReference type="SAM" id="MobiDB-lite"/>
    </source>
</evidence>
<dbReference type="RefSeq" id="WP_136396895.1">
    <property type="nucleotide sequence ID" value="NZ_CP101873.1"/>
</dbReference>
<keyword evidence="2" id="KW-1133">Transmembrane helix</keyword>
<dbReference type="AlphaFoldDB" id="A0AAF0SXR9"/>
<keyword evidence="2" id="KW-0812">Transmembrane</keyword>
<proteinExistence type="predicted"/>
<gene>
    <name evidence="3" type="ORF">NP511_13455</name>
</gene>
<evidence type="ECO:0000313" key="4">
    <source>
        <dbReference type="Proteomes" id="UP001224926"/>
    </source>
</evidence>
<evidence type="ECO:0000313" key="3">
    <source>
        <dbReference type="EMBL" id="WMT06391.1"/>
    </source>
</evidence>
<dbReference type="GeneID" id="39862634"/>
<feature type="region of interest" description="Disordered" evidence="1">
    <location>
        <begin position="1"/>
        <end position="59"/>
    </location>
</feature>
<name>A0AAF0SXR9_9EURY</name>
<dbReference type="EMBL" id="CP101873">
    <property type="protein sequence ID" value="WMT06391.1"/>
    <property type="molecule type" value="Genomic_DNA"/>
</dbReference>
<dbReference type="Proteomes" id="UP001224926">
    <property type="component" value="Chromosome"/>
</dbReference>
<evidence type="ECO:0000256" key="2">
    <source>
        <dbReference type="SAM" id="Phobius"/>
    </source>
</evidence>
<feature type="compositionally biased region" description="Basic and acidic residues" evidence="1">
    <location>
        <begin position="29"/>
        <end position="59"/>
    </location>
</feature>
<organism evidence="3 4">
    <name type="scientific">Natrinema thermotolerans</name>
    <dbReference type="NCBI Taxonomy" id="121872"/>
    <lineage>
        <taxon>Archaea</taxon>
        <taxon>Methanobacteriati</taxon>
        <taxon>Methanobacteriota</taxon>
        <taxon>Stenosarchaea group</taxon>
        <taxon>Halobacteria</taxon>
        <taxon>Halobacteriales</taxon>
        <taxon>Natrialbaceae</taxon>
        <taxon>Natrinema</taxon>
    </lineage>
</organism>
<sequence length="132" mass="14451">MSGADSDTDSDPQSPPDPRDFSGGSDSDVNEKILQKLSHLEDNQQQAQEERRDLRGRVDRGVNSIRHHVNREDNHQSSLEDIYLAVIIATIGIGVIGLLSSILVSGFGFVPLFVIGLSFLVYAYSQGLPTEI</sequence>
<accession>A0AAF0SXR9</accession>
<feature type="transmembrane region" description="Helical" evidence="2">
    <location>
        <begin position="106"/>
        <end position="125"/>
    </location>
</feature>
<feature type="compositionally biased region" description="Acidic residues" evidence="1">
    <location>
        <begin position="1"/>
        <end position="10"/>
    </location>
</feature>
<reference evidence="3 4" key="1">
    <citation type="submission" date="2022-07" db="EMBL/GenBank/DDBJ databases">
        <title>Two temperate virus in Haloterrigena jeotgali A29.</title>
        <authorList>
            <person name="Deng X."/>
        </authorList>
    </citation>
    <scope>NUCLEOTIDE SEQUENCE [LARGE SCALE GENOMIC DNA]</scope>
    <source>
        <strain evidence="3 4">A29</strain>
    </source>
</reference>